<comment type="caution">
    <text evidence="2">The sequence shown here is derived from an EMBL/GenBank/DDBJ whole genome shotgun (WGS) entry which is preliminary data.</text>
</comment>
<reference evidence="2" key="1">
    <citation type="journal article" date="2022" name="Int. J. Mol. Sci.">
        <title>Draft Genome of Tanacetum Coccineum: Genomic Comparison of Closely Related Tanacetum-Family Plants.</title>
        <authorList>
            <person name="Yamashiro T."/>
            <person name="Shiraishi A."/>
            <person name="Nakayama K."/>
            <person name="Satake H."/>
        </authorList>
    </citation>
    <scope>NUCLEOTIDE SEQUENCE</scope>
</reference>
<evidence type="ECO:0000313" key="3">
    <source>
        <dbReference type="Proteomes" id="UP001151760"/>
    </source>
</evidence>
<feature type="transmembrane region" description="Helical" evidence="1">
    <location>
        <begin position="314"/>
        <end position="339"/>
    </location>
</feature>
<dbReference type="Proteomes" id="UP001151760">
    <property type="component" value="Unassembled WGS sequence"/>
</dbReference>
<keyword evidence="1" id="KW-0472">Membrane</keyword>
<evidence type="ECO:0000313" key="2">
    <source>
        <dbReference type="EMBL" id="GJT75992.1"/>
    </source>
</evidence>
<accession>A0ABQ5GJX4</accession>
<dbReference type="EMBL" id="BQNB010018584">
    <property type="protein sequence ID" value="GJT75992.1"/>
    <property type="molecule type" value="Genomic_DNA"/>
</dbReference>
<evidence type="ECO:0000256" key="1">
    <source>
        <dbReference type="SAM" id="Phobius"/>
    </source>
</evidence>
<reference evidence="2" key="2">
    <citation type="submission" date="2022-01" db="EMBL/GenBank/DDBJ databases">
        <authorList>
            <person name="Yamashiro T."/>
            <person name="Shiraishi A."/>
            <person name="Satake H."/>
            <person name="Nakayama K."/>
        </authorList>
    </citation>
    <scope>NUCLEOTIDE SEQUENCE</scope>
</reference>
<protein>
    <submittedName>
        <fullName evidence="2">Uncharacterized protein</fullName>
    </submittedName>
</protein>
<proteinExistence type="predicted"/>
<gene>
    <name evidence="2" type="ORF">Tco_1042717</name>
</gene>
<keyword evidence="3" id="KW-1185">Reference proteome</keyword>
<sequence length="473" mass="49808">MVFRAVIGCSGCVWGLDTRTRCSGGVLGRAFSSAGGGVGSREKGVCSVEGRQWGGSFLRWGGQFSLGGACHGCAGLTVVALLAACGVTDITLIRAAGFFLIISMLFGVCRVRREGSAHVELSPQFLVTLIALKGLSKGRGGSVGCITDQLSCQVWTTGRGWRRHVFYELALRCATRGNNVPFAYLPCRDLLFTSPFRVVSNGVAKEENTQSPKVEAGHAGMVSGASFWRPRLLIAGGWILPPLIEISVQSYRLGALKQEFRGTTLFYLYPFDSLFNVQGEPGSVGVRDIRNGLGGGVAWGWGDCLGYLSGAPGVWVVVLSDWLVGVGGVLLVCVCFVALSDFYSGGHFRGACCGVSADTTLRARAQRRSNIGLASSLPFVIQELLRVCTASSELVLLVNNPNCVLAGLIAGVGCLVGGKVLGERLPLAVPGFCIGRMKEGNGVLDLHTSSGLLTSYLMGTGIGGEYCLLSSKL</sequence>
<name>A0ABQ5GJX4_9ASTR</name>
<organism evidence="2 3">
    <name type="scientific">Tanacetum coccineum</name>
    <dbReference type="NCBI Taxonomy" id="301880"/>
    <lineage>
        <taxon>Eukaryota</taxon>
        <taxon>Viridiplantae</taxon>
        <taxon>Streptophyta</taxon>
        <taxon>Embryophyta</taxon>
        <taxon>Tracheophyta</taxon>
        <taxon>Spermatophyta</taxon>
        <taxon>Magnoliopsida</taxon>
        <taxon>eudicotyledons</taxon>
        <taxon>Gunneridae</taxon>
        <taxon>Pentapetalae</taxon>
        <taxon>asterids</taxon>
        <taxon>campanulids</taxon>
        <taxon>Asterales</taxon>
        <taxon>Asteraceae</taxon>
        <taxon>Asteroideae</taxon>
        <taxon>Anthemideae</taxon>
        <taxon>Anthemidinae</taxon>
        <taxon>Tanacetum</taxon>
    </lineage>
</organism>
<keyword evidence="1" id="KW-0812">Transmembrane</keyword>
<keyword evidence="1" id="KW-1133">Transmembrane helix</keyword>